<organism evidence="2 3">
    <name type="scientific">Candidatus Parabacteroides intestinipullorum</name>
    <dbReference type="NCBI Taxonomy" id="2838723"/>
    <lineage>
        <taxon>Bacteria</taxon>
        <taxon>Pseudomonadati</taxon>
        <taxon>Bacteroidota</taxon>
        <taxon>Bacteroidia</taxon>
        <taxon>Bacteroidales</taxon>
        <taxon>Tannerellaceae</taxon>
        <taxon>Parabacteroides</taxon>
    </lineage>
</organism>
<evidence type="ECO:0000256" key="1">
    <source>
        <dbReference type="SAM" id="SignalP"/>
    </source>
</evidence>
<reference evidence="2" key="1">
    <citation type="journal article" date="2021" name="PeerJ">
        <title>Extensive microbial diversity within the chicken gut microbiome revealed by metagenomics and culture.</title>
        <authorList>
            <person name="Gilroy R."/>
            <person name="Ravi A."/>
            <person name="Getino M."/>
            <person name="Pursley I."/>
            <person name="Horton D.L."/>
            <person name="Alikhan N.F."/>
            <person name="Baker D."/>
            <person name="Gharbi K."/>
            <person name="Hall N."/>
            <person name="Watson M."/>
            <person name="Adriaenssens E.M."/>
            <person name="Foster-Nyarko E."/>
            <person name="Jarju S."/>
            <person name="Secka A."/>
            <person name="Antonio M."/>
            <person name="Oren A."/>
            <person name="Chaudhuri R.R."/>
            <person name="La Ragione R."/>
            <person name="Hildebrand F."/>
            <person name="Pallen M.J."/>
        </authorList>
    </citation>
    <scope>NUCLEOTIDE SEQUENCE</scope>
    <source>
        <strain evidence="2">ChiGjej6B6-14162</strain>
    </source>
</reference>
<dbReference type="EMBL" id="DXEL01000055">
    <property type="protein sequence ID" value="HIX74961.1"/>
    <property type="molecule type" value="Genomic_DNA"/>
</dbReference>
<keyword evidence="1" id="KW-0732">Signal</keyword>
<dbReference type="Proteomes" id="UP000886740">
    <property type="component" value="Unassembled WGS sequence"/>
</dbReference>
<evidence type="ECO:0000313" key="3">
    <source>
        <dbReference type="Proteomes" id="UP000886740"/>
    </source>
</evidence>
<dbReference type="PROSITE" id="PS51257">
    <property type="entry name" value="PROKAR_LIPOPROTEIN"/>
    <property type="match status" value="1"/>
</dbReference>
<accession>A0A9D1X9D2</accession>
<proteinExistence type="predicted"/>
<evidence type="ECO:0000313" key="2">
    <source>
        <dbReference type="EMBL" id="HIX74961.1"/>
    </source>
</evidence>
<comment type="caution">
    <text evidence="2">The sequence shown here is derived from an EMBL/GenBank/DDBJ whole genome shotgun (WGS) entry which is preliminary data.</text>
</comment>
<gene>
    <name evidence="2" type="ORF">H9977_08030</name>
</gene>
<dbReference type="Pfam" id="PF14900">
    <property type="entry name" value="DUF4493"/>
    <property type="match status" value="1"/>
</dbReference>
<name>A0A9D1X9D2_9BACT</name>
<protein>
    <submittedName>
        <fullName evidence="2">DUF4493 domain-containing protein</fullName>
    </submittedName>
</protein>
<feature type="signal peptide" evidence="1">
    <location>
        <begin position="1"/>
        <end position="19"/>
    </location>
</feature>
<dbReference type="InterPro" id="IPR027840">
    <property type="entry name" value="DUF4493"/>
</dbReference>
<dbReference type="AlphaFoldDB" id="A0A9D1X9D2"/>
<reference evidence="2" key="2">
    <citation type="submission" date="2021-04" db="EMBL/GenBank/DDBJ databases">
        <authorList>
            <person name="Gilroy R."/>
        </authorList>
    </citation>
    <scope>NUCLEOTIDE SEQUENCE</scope>
    <source>
        <strain evidence="2">ChiGjej6B6-14162</strain>
    </source>
</reference>
<feature type="chain" id="PRO_5039622344" evidence="1">
    <location>
        <begin position="20"/>
        <end position="590"/>
    </location>
</feature>
<sequence length="590" mass="63699">MKKMIRQIMALATLCWVMASCSDETFNQEYGEGMGYLRLTLGKVDVELTSTTKADAGSLPNEFIPQTFDDFMIDIKQGNYSVEGFPKKYSTLTGGVVELKAGGYTVTAYYGENEPIQETPYFSGSSTIQINPGQSTSTTITAVLANAILVPSVSTSLQNHYSAWTLTVKSGDVSMTLAEKDKSDGYLFAKAEQPVNAVFEGTNALGNPTSQEWTVISSPAAQTKYVIQCDPDLSIFSNIQLTATATHTYEEGSLTGTDVALNLAANGAPLELVDDWDIQLLYNGSTIRTYSSQPQNNAIMAVTDGWPYVPQGSTLFAYIHLQTGETVELTSAVLEEIPQPEFTATVSGSTSYSVYLDPNQGAEVANTKDGSSIFDINATATIAPEISGNSNYSDILKVTYATDSGQSTEELPFGTTSELNSLTWQKHALTATVSFDGVEETSSPIECDVTGLPYVPSAMVESDWDLASWNCKYDNGTIQLGGIMGSGECTATSKMVFYIPENIGIKIDTNVTIRASHIIWWQNTTFTVNVNGTTIISQYSDNQDNDNSGKNYTLSGTGSFSSGACEVKLNSDYSATGPWSKVYTLHILYN</sequence>